<reference evidence="1 2" key="1">
    <citation type="submission" date="2018-01" db="EMBL/GenBank/DDBJ databases">
        <authorList>
            <person name="Clerissi C."/>
        </authorList>
    </citation>
    <scope>NUCLEOTIDE SEQUENCE [LARGE SCALE GENOMIC DNA]</scope>
    <source>
        <strain evidence="1">Cupriavidus taiwanensis STM 6021</strain>
    </source>
</reference>
<sequence>MPASKLRSLASQAMSLDAANLREILPEKRYTLIVALLNHMRVRTRDDLAEMFIRRTEEGLPSSAANKSFAPDMGSHLRRMLRSQIIAG</sequence>
<comment type="caution">
    <text evidence="1">The sequence shown here is derived from an EMBL/GenBank/DDBJ whole genome shotgun (WGS) entry which is preliminary data.</text>
</comment>
<protein>
    <submittedName>
        <fullName evidence="1">Uncharacterized protein</fullName>
    </submittedName>
</protein>
<organism evidence="1 2">
    <name type="scientific">Cupriavidus taiwanensis</name>
    <dbReference type="NCBI Taxonomy" id="164546"/>
    <lineage>
        <taxon>Bacteria</taxon>
        <taxon>Pseudomonadati</taxon>
        <taxon>Pseudomonadota</taxon>
        <taxon>Betaproteobacteria</taxon>
        <taxon>Burkholderiales</taxon>
        <taxon>Burkholderiaceae</taxon>
        <taxon>Cupriavidus</taxon>
    </lineage>
</organism>
<dbReference type="AlphaFoldDB" id="A0A7Z7NQD2"/>
<name>A0A7Z7NQD2_9BURK</name>
<evidence type="ECO:0000313" key="1">
    <source>
        <dbReference type="EMBL" id="SPC25936.1"/>
    </source>
</evidence>
<proteinExistence type="predicted"/>
<accession>A0A7Z7NQD2</accession>
<gene>
    <name evidence="1" type="ORF">CBM2594_U20123</name>
</gene>
<evidence type="ECO:0000313" key="2">
    <source>
        <dbReference type="Proteomes" id="UP000257139"/>
    </source>
</evidence>
<dbReference type="Proteomes" id="UP000257139">
    <property type="component" value="Unassembled WGS sequence"/>
</dbReference>
<dbReference type="EMBL" id="OGUU01000049">
    <property type="protein sequence ID" value="SPC25936.1"/>
    <property type="molecule type" value="Genomic_DNA"/>
</dbReference>